<evidence type="ECO:0000313" key="3">
    <source>
        <dbReference type="EMBL" id="KIK46905.1"/>
    </source>
</evidence>
<dbReference type="AlphaFoldDB" id="A0A0D0A9L7"/>
<evidence type="ECO:0000313" key="4">
    <source>
        <dbReference type="Proteomes" id="UP000054485"/>
    </source>
</evidence>
<keyword evidence="4" id="KW-1185">Reference proteome</keyword>
<feature type="transmembrane region" description="Helical" evidence="2">
    <location>
        <begin position="92"/>
        <end position="113"/>
    </location>
</feature>
<feature type="transmembrane region" description="Helical" evidence="2">
    <location>
        <begin position="146"/>
        <end position="170"/>
    </location>
</feature>
<keyword evidence="2" id="KW-0812">Transmembrane</keyword>
<dbReference type="Proteomes" id="UP000054485">
    <property type="component" value="Unassembled WGS sequence"/>
</dbReference>
<keyword evidence="2" id="KW-1133">Transmembrane helix</keyword>
<evidence type="ECO:0000256" key="1">
    <source>
        <dbReference type="SAM" id="MobiDB-lite"/>
    </source>
</evidence>
<dbReference type="InParanoid" id="A0A0D0A9L7"/>
<dbReference type="HOGENOM" id="CLU_685452_0_0_1"/>
<gene>
    <name evidence="3" type="ORF">CY34DRAFT_799897</name>
</gene>
<name>A0A0D0A9L7_9AGAM</name>
<reference evidence="3 4" key="1">
    <citation type="submission" date="2014-04" db="EMBL/GenBank/DDBJ databases">
        <authorList>
            <consortium name="DOE Joint Genome Institute"/>
            <person name="Kuo A."/>
            <person name="Ruytinx J."/>
            <person name="Rineau F."/>
            <person name="Colpaert J."/>
            <person name="Kohler A."/>
            <person name="Nagy L.G."/>
            <person name="Floudas D."/>
            <person name="Copeland A."/>
            <person name="Barry K.W."/>
            <person name="Cichocki N."/>
            <person name="Veneault-Fourrey C."/>
            <person name="LaButti K."/>
            <person name="Lindquist E.A."/>
            <person name="Lipzen A."/>
            <person name="Lundell T."/>
            <person name="Morin E."/>
            <person name="Murat C."/>
            <person name="Sun H."/>
            <person name="Tunlid A."/>
            <person name="Henrissat B."/>
            <person name="Grigoriev I.V."/>
            <person name="Hibbett D.S."/>
            <person name="Martin F."/>
            <person name="Nordberg H.P."/>
            <person name="Cantor M.N."/>
            <person name="Hua S.X."/>
        </authorList>
    </citation>
    <scope>NUCLEOTIDE SEQUENCE [LARGE SCALE GENOMIC DNA]</scope>
    <source>
        <strain evidence="3 4">UH-Slu-Lm8-n1</strain>
    </source>
</reference>
<feature type="region of interest" description="Disordered" evidence="1">
    <location>
        <begin position="194"/>
        <end position="364"/>
    </location>
</feature>
<proteinExistence type="predicted"/>
<feature type="compositionally biased region" description="Polar residues" evidence="1">
    <location>
        <begin position="306"/>
        <end position="341"/>
    </location>
</feature>
<feature type="compositionally biased region" description="Low complexity" evidence="1">
    <location>
        <begin position="281"/>
        <end position="300"/>
    </location>
</feature>
<reference evidence="4" key="2">
    <citation type="submission" date="2015-01" db="EMBL/GenBank/DDBJ databases">
        <title>Evolutionary Origins and Diversification of the Mycorrhizal Mutualists.</title>
        <authorList>
            <consortium name="DOE Joint Genome Institute"/>
            <consortium name="Mycorrhizal Genomics Consortium"/>
            <person name="Kohler A."/>
            <person name="Kuo A."/>
            <person name="Nagy L.G."/>
            <person name="Floudas D."/>
            <person name="Copeland A."/>
            <person name="Barry K.W."/>
            <person name="Cichocki N."/>
            <person name="Veneault-Fourrey C."/>
            <person name="LaButti K."/>
            <person name="Lindquist E.A."/>
            <person name="Lipzen A."/>
            <person name="Lundell T."/>
            <person name="Morin E."/>
            <person name="Murat C."/>
            <person name="Riley R."/>
            <person name="Ohm R."/>
            <person name="Sun H."/>
            <person name="Tunlid A."/>
            <person name="Henrissat B."/>
            <person name="Grigoriev I.V."/>
            <person name="Hibbett D.S."/>
            <person name="Martin F."/>
        </authorList>
    </citation>
    <scope>NUCLEOTIDE SEQUENCE [LARGE SCALE GENOMIC DNA]</scope>
    <source>
        <strain evidence="4">UH-Slu-Lm8-n1</strain>
    </source>
</reference>
<evidence type="ECO:0000256" key="2">
    <source>
        <dbReference type="SAM" id="Phobius"/>
    </source>
</evidence>
<dbReference type="OrthoDB" id="7862095at2759"/>
<sequence length="402" mass="44574">MAFNLKNYLLYSPYVCCCIPVRLGFVLLTCLSFLFSGVLSVLVWFELSHSYSLSSKEKSSFWAVGIVETILLAVSVIGFIGAVARKQRFVRIYAYFVYIHLLLNVIVGIYFLLTIRQSNRQQIVDECYAVLINNPSQPNCQNLMNISTYVFIAVVSFVLLLELYGALIATRYLNTLTKQKKVEHSRRLGLYHTVANIPPGHSRDPSSLSDDIELLHPRDSSGTTFSSLGGPYDHEDDVLDITHPPTSYEPVPTHHPDILSRNQQPSQSLGTPAHHDRQLPSHSSARPSSSTSSASRSFRALPPRPSSSLVTETPATRISPQVSDRTPHATTTSDPPSSFSYENHDPSTHPNGDVDQRSTHSVSTSAHAALLEHASLMWPRFFSPSSAVPVPELPPSYRQSGR</sequence>
<dbReference type="STRING" id="930992.A0A0D0A9L7"/>
<feature type="compositionally biased region" description="Polar residues" evidence="1">
    <location>
        <begin position="260"/>
        <end position="270"/>
    </location>
</feature>
<organism evidence="3 4">
    <name type="scientific">Suillus luteus UH-Slu-Lm8-n1</name>
    <dbReference type="NCBI Taxonomy" id="930992"/>
    <lineage>
        <taxon>Eukaryota</taxon>
        <taxon>Fungi</taxon>
        <taxon>Dikarya</taxon>
        <taxon>Basidiomycota</taxon>
        <taxon>Agaricomycotina</taxon>
        <taxon>Agaricomycetes</taxon>
        <taxon>Agaricomycetidae</taxon>
        <taxon>Boletales</taxon>
        <taxon>Suillineae</taxon>
        <taxon>Suillaceae</taxon>
        <taxon>Suillus</taxon>
    </lineage>
</organism>
<keyword evidence="2" id="KW-0472">Membrane</keyword>
<feature type="transmembrane region" description="Helical" evidence="2">
    <location>
        <begin position="21"/>
        <end position="45"/>
    </location>
</feature>
<dbReference type="EMBL" id="KN835153">
    <property type="protein sequence ID" value="KIK46905.1"/>
    <property type="molecule type" value="Genomic_DNA"/>
</dbReference>
<feature type="compositionally biased region" description="Basic and acidic residues" evidence="1">
    <location>
        <begin position="342"/>
        <end position="358"/>
    </location>
</feature>
<protein>
    <submittedName>
        <fullName evidence="3">Uncharacterized protein</fullName>
    </submittedName>
</protein>
<feature type="transmembrane region" description="Helical" evidence="2">
    <location>
        <begin position="60"/>
        <end position="80"/>
    </location>
</feature>
<accession>A0A0D0A9L7</accession>